<feature type="compositionally biased region" description="Low complexity" evidence="1">
    <location>
        <begin position="78"/>
        <end position="87"/>
    </location>
</feature>
<name>A0A4R0JQP3_9ACTN</name>
<dbReference type="AlphaFoldDB" id="A0A4R0JQP3"/>
<dbReference type="RefSeq" id="WP_131366727.1">
    <property type="nucleotide sequence ID" value="NZ_SJKB01000030.1"/>
</dbReference>
<dbReference type="EMBL" id="SJKB01000030">
    <property type="protein sequence ID" value="TCC47346.1"/>
    <property type="molecule type" value="Genomic_DNA"/>
</dbReference>
<proteinExistence type="predicted"/>
<reference evidence="2 3" key="1">
    <citation type="submission" date="2019-02" db="EMBL/GenBank/DDBJ databases">
        <title>Kribbella capetownensis sp. nov. and Kribbella speibonae sp. nov., isolated from soil.</title>
        <authorList>
            <person name="Curtis S.M."/>
            <person name="Norton I."/>
            <person name="Everest G.J."/>
            <person name="Meyers P.R."/>
        </authorList>
    </citation>
    <scope>NUCLEOTIDE SEQUENCE [LARGE SCALE GENOMIC DNA]</scope>
    <source>
        <strain evidence="2 3">NRRL B-24813</strain>
    </source>
</reference>
<protein>
    <submittedName>
        <fullName evidence="2">Uncharacterized protein</fullName>
    </submittedName>
</protein>
<feature type="region of interest" description="Disordered" evidence="1">
    <location>
        <begin position="40"/>
        <end position="95"/>
    </location>
</feature>
<evidence type="ECO:0000313" key="2">
    <source>
        <dbReference type="EMBL" id="TCC47346.1"/>
    </source>
</evidence>
<keyword evidence="3" id="KW-1185">Reference proteome</keyword>
<organism evidence="2 3">
    <name type="scientific">Kribbella pittospori</name>
    <dbReference type="NCBI Taxonomy" id="722689"/>
    <lineage>
        <taxon>Bacteria</taxon>
        <taxon>Bacillati</taxon>
        <taxon>Actinomycetota</taxon>
        <taxon>Actinomycetes</taxon>
        <taxon>Propionibacteriales</taxon>
        <taxon>Kribbellaceae</taxon>
        <taxon>Kribbella</taxon>
    </lineage>
</organism>
<dbReference type="Proteomes" id="UP000291144">
    <property type="component" value="Unassembled WGS sequence"/>
</dbReference>
<evidence type="ECO:0000256" key="1">
    <source>
        <dbReference type="SAM" id="MobiDB-lite"/>
    </source>
</evidence>
<comment type="caution">
    <text evidence="2">The sequence shown here is derived from an EMBL/GenBank/DDBJ whole genome shotgun (WGS) entry which is preliminary data.</text>
</comment>
<gene>
    <name evidence="2" type="ORF">E0H73_43175</name>
</gene>
<sequence length="95" mass="10610">MTATNQQQTLAEAEVFVDLVLDDDELMRAEFDALIAACWESPSEPPRRKPSPPSGGWTGRPPRRWPPWHRSTLTGGVPARSPQSRQRGPPPQPTR</sequence>
<evidence type="ECO:0000313" key="3">
    <source>
        <dbReference type="Proteomes" id="UP000291144"/>
    </source>
</evidence>
<accession>A0A4R0JQP3</accession>